<comment type="caution">
    <text evidence="2">The sequence shown here is derived from an EMBL/GenBank/DDBJ whole genome shotgun (WGS) entry which is preliminary data.</text>
</comment>
<dbReference type="EMBL" id="JAUKVY010000023">
    <property type="protein sequence ID" value="MDO1535936.1"/>
    <property type="molecule type" value="Genomic_DNA"/>
</dbReference>
<evidence type="ECO:0000256" key="1">
    <source>
        <dbReference type="SAM" id="SignalP"/>
    </source>
</evidence>
<reference evidence="2" key="1">
    <citation type="submission" date="2023-06" db="EMBL/GenBank/DDBJ databases">
        <authorList>
            <person name="Jiang Y."/>
            <person name="Liu Q."/>
        </authorList>
    </citation>
    <scope>NUCLEOTIDE SEQUENCE</scope>
    <source>
        <strain evidence="2">CGMCC 1.12090</strain>
    </source>
</reference>
<sequence>MNRCKKPFPSLLSIALAVLIVPAGAFLAGPAAAQALDPSATQNEAANGGRNFPPGTLRGSFLVVNPPEIQLDGNAERLAPGARIRSADRMLVMPASITGQNLLVNYTRDAAGMVRDVWILTPDEARAKRASAEKPLLNFWPFVSADSGPRDDGKTPFNQLPIFGQ</sequence>
<proteinExistence type="predicted"/>
<dbReference type="Proteomes" id="UP001169027">
    <property type="component" value="Unassembled WGS sequence"/>
</dbReference>
<accession>A0ABT8SAI0</accession>
<organism evidence="2 3">
    <name type="scientific">Variovorax ginsengisoli</name>
    <dbReference type="NCBI Taxonomy" id="363844"/>
    <lineage>
        <taxon>Bacteria</taxon>
        <taxon>Pseudomonadati</taxon>
        <taxon>Pseudomonadota</taxon>
        <taxon>Betaproteobacteria</taxon>
        <taxon>Burkholderiales</taxon>
        <taxon>Comamonadaceae</taxon>
        <taxon>Variovorax</taxon>
    </lineage>
</organism>
<feature type="chain" id="PRO_5046431054" evidence="1">
    <location>
        <begin position="28"/>
        <end position="165"/>
    </location>
</feature>
<dbReference type="RefSeq" id="WP_301813785.1">
    <property type="nucleotide sequence ID" value="NZ_JAUJZH010000023.1"/>
</dbReference>
<keyword evidence="3" id="KW-1185">Reference proteome</keyword>
<name>A0ABT8SAI0_9BURK</name>
<evidence type="ECO:0000313" key="3">
    <source>
        <dbReference type="Proteomes" id="UP001169027"/>
    </source>
</evidence>
<protein>
    <submittedName>
        <fullName evidence="2">Uncharacterized protein</fullName>
    </submittedName>
</protein>
<feature type="signal peptide" evidence="1">
    <location>
        <begin position="1"/>
        <end position="27"/>
    </location>
</feature>
<gene>
    <name evidence="2" type="ORF">Q2T77_26985</name>
</gene>
<keyword evidence="1" id="KW-0732">Signal</keyword>
<evidence type="ECO:0000313" key="2">
    <source>
        <dbReference type="EMBL" id="MDO1535936.1"/>
    </source>
</evidence>